<sequence>MSNDQSMRTSSDASRKLSAILISRGHIYGLCSAAAEQEVCASRDAVKSLKHGWLYVSAPIPAQVQATFENSLVKDSRKSPDGSQQQGEGRAAACRTSYLNNALGKPVKTFSYGDCLSYGVYNSEIPDIIPRTKSAAFSLYTRPAENLAISRPAENLAISRPALEAIPSRRWTRLSNREIRTALPAGRLWINPLPLTLSHGVIVSSGNIERRRNTTSPTATKLGLCTMYVHVREMTTLMAAKEEILCVRTKTTNRTHACLRTSFSISLAQVIFTEKRPDFIHVDAGVKNSDENKS</sequence>
<organism evidence="1 2">
    <name type="scientific">Elysia crispata</name>
    <name type="common">lettuce slug</name>
    <dbReference type="NCBI Taxonomy" id="231223"/>
    <lineage>
        <taxon>Eukaryota</taxon>
        <taxon>Metazoa</taxon>
        <taxon>Spiralia</taxon>
        <taxon>Lophotrochozoa</taxon>
        <taxon>Mollusca</taxon>
        <taxon>Gastropoda</taxon>
        <taxon>Heterobranchia</taxon>
        <taxon>Euthyneura</taxon>
        <taxon>Panpulmonata</taxon>
        <taxon>Sacoglossa</taxon>
        <taxon>Placobranchoidea</taxon>
        <taxon>Plakobranchidae</taxon>
        <taxon>Elysia</taxon>
    </lineage>
</organism>
<accession>A0AAE1CVW9</accession>
<gene>
    <name evidence="1" type="ORF">RRG08_008231</name>
</gene>
<protein>
    <submittedName>
        <fullName evidence="1">Uncharacterized protein</fullName>
    </submittedName>
</protein>
<evidence type="ECO:0000313" key="2">
    <source>
        <dbReference type="Proteomes" id="UP001283361"/>
    </source>
</evidence>
<dbReference type="Proteomes" id="UP001283361">
    <property type="component" value="Unassembled WGS sequence"/>
</dbReference>
<comment type="caution">
    <text evidence="1">The sequence shown here is derived from an EMBL/GenBank/DDBJ whole genome shotgun (WGS) entry which is preliminary data.</text>
</comment>
<name>A0AAE1CVW9_9GAST</name>
<proteinExistence type="predicted"/>
<evidence type="ECO:0000313" key="1">
    <source>
        <dbReference type="EMBL" id="KAK3739623.1"/>
    </source>
</evidence>
<dbReference type="AlphaFoldDB" id="A0AAE1CVW9"/>
<dbReference type="EMBL" id="JAWDGP010006510">
    <property type="protein sequence ID" value="KAK3739623.1"/>
    <property type="molecule type" value="Genomic_DNA"/>
</dbReference>
<keyword evidence="2" id="KW-1185">Reference proteome</keyword>
<reference evidence="1" key="1">
    <citation type="journal article" date="2023" name="G3 (Bethesda)">
        <title>A reference genome for the long-term kleptoplast-retaining sea slug Elysia crispata morphotype clarki.</title>
        <authorList>
            <person name="Eastman K.E."/>
            <person name="Pendleton A.L."/>
            <person name="Shaikh M.A."/>
            <person name="Suttiyut T."/>
            <person name="Ogas R."/>
            <person name="Tomko P."/>
            <person name="Gavelis G."/>
            <person name="Widhalm J.R."/>
            <person name="Wisecaver J.H."/>
        </authorList>
    </citation>
    <scope>NUCLEOTIDE SEQUENCE</scope>
    <source>
        <strain evidence="1">ECLA1</strain>
    </source>
</reference>